<dbReference type="RefSeq" id="WP_014811362.1">
    <property type="nucleotide sequence ID" value="NC_018025.1"/>
</dbReference>
<evidence type="ECO:0000256" key="6">
    <source>
        <dbReference type="ARBA" id="ARBA00023316"/>
    </source>
</evidence>
<evidence type="ECO:0000256" key="4">
    <source>
        <dbReference type="ARBA" id="ARBA00022960"/>
    </source>
</evidence>
<dbReference type="AlphaFoldDB" id="I4C9J1"/>
<evidence type="ECO:0000256" key="8">
    <source>
        <dbReference type="SAM" id="MobiDB-lite"/>
    </source>
</evidence>
<dbReference type="UniPathway" id="UPA00219"/>
<evidence type="ECO:0000256" key="1">
    <source>
        <dbReference type="ARBA" id="ARBA00004752"/>
    </source>
</evidence>
<dbReference type="SUPFAM" id="SSF141523">
    <property type="entry name" value="L,D-transpeptidase catalytic domain-like"/>
    <property type="match status" value="1"/>
</dbReference>
<keyword evidence="3" id="KW-0808">Transferase</keyword>
<dbReference type="eggNOG" id="COG1376">
    <property type="taxonomic scope" value="Bacteria"/>
</dbReference>
<evidence type="ECO:0000256" key="7">
    <source>
        <dbReference type="PROSITE-ProRule" id="PRU01373"/>
    </source>
</evidence>
<dbReference type="HOGENOM" id="CLU_846582_0_0_7"/>
<feature type="region of interest" description="Disordered" evidence="8">
    <location>
        <begin position="73"/>
        <end position="98"/>
    </location>
</feature>
<gene>
    <name evidence="10" type="ordered locus">Desti_3584</name>
</gene>
<name>I4C9J1_DESTA</name>
<dbReference type="InterPro" id="IPR005490">
    <property type="entry name" value="LD_TPept_cat_dom"/>
</dbReference>
<keyword evidence="4 7" id="KW-0133">Cell shape</keyword>
<dbReference type="InterPro" id="IPR050979">
    <property type="entry name" value="LD-transpeptidase"/>
</dbReference>
<feature type="compositionally biased region" description="Polar residues" evidence="8">
    <location>
        <begin position="89"/>
        <end position="98"/>
    </location>
</feature>
<dbReference type="STRING" id="706587.Desti_3584"/>
<dbReference type="OrthoDB" id="9809748at2"/>
<dbReference type="PANTHER" id="PTHR30582">
    <property type="entry name" value="L,D-TRANSPEPTIDASE"/>
    <property type="match status" value="1"/>
</dbReference>
<dbReference type="PROSITE" id="PS52029">
    <property type="entry name" value="LD_TPASE"/>
    <property type="match status" value="1"/>
</dbReference>
<keyword evidence="5 7" id="KW-0573">Peptidoglycan synthesis</keyword>
<protein>
    <recommendedName>
        <fullName evidence="9">L,D-TPase catalytic domain-containing protein</fullName>
    </recommendedName>
</protein>
<dbReference type="GO" id="GO:0008360">
    <property type="term" value="P:regulation of cell shape"/>
    <property type="evidence" value="ECO:0007669"/>
    <property type="project" value="UniProtKB-UniRule"/>
</dbReference>
<dbReference type="GO" id="GO:0005576">
    <property type="term" value="C:extracellular region"/>
    <property type="evidence" value="ECO:0007669"/>
    <property type="project" value="TreeGrafter"/>
</dbReference>
<feature type="domain" description="L,D-TPase catalytic" evidence="9">
    <location>
        <begin position="132"/>
        <end position="265"/>
    </location>
</feature>
<accession>I4C9J1</accession>
<proteinExistence type="inferred from homology"/>
<dbReference type="InterPro" id="IPR038063">
    <property type="entry name" value="Transpep_catalytic_dom"/>
</dbReference>
<evidence type="ECO:0000256" key="5">
    <source>
        <dbReference type="ARBA" id="ARBA00022984"/>
    </source>
</evidence>
<evidence type="ECO:0000313" key="10">
    <source>
        <dbReference type="EMBL" id="AFM26232.1"/>
    </source>
</evidence>
<feature type="compositionally biased region" description="Basic and acidic residues" evidence="8">
    <location>
        <begin position="318"/>
        <end position="328"/>
    </location>
</feature>
<dbReference type="GO" id="GO:0018104">
    <property type="term" value="P:peptidoglycan-protein cross-linking"/>
    <property type="evidence" value="ECO:0007669"/>
    <property type="project" value="TreeGrafter"/>
</dbReference>
<reference evidence="11" key="1">
    <citation type="submission" date="2012-06" db="EMBL/GenBank/DDBJ databases">
        <title>Complete sequence of chromosome of Desulfomonile tiedjei DSM 6799.</title>
        <authorList>
            <person name="Lucas S."/>
            <person name="Copeland A."/>
            <person name="Lapidus A."/>
            <person name="Glavina del Rio T."/>
            <person name="Dalin E."/>
            <person name="Tice H."/>
            <person name="Bruce D."/>
            <person name="Goodwin L."/>
            <person name="Pitluck S."/>
            <person name="Peters L."/>
            <person name="Ovchinnikova G."/>
            <person name="Zeytun A."/>
            <person name="Lu M."/>
            <person name="Kyrpides N."/>
            <person name="Mavromatis K."/>
            <person name="Ivanova N."/>
            <person name="Brettin T."/>
            <person name="Detter J.C."/>
            <person name="Han C."/>
            <person name="Larimer F."/>
            <person name="Land M."/>
            <person name="Hauser L."/>
            <person name="Markowitz V."/>
            <person name="Cheng J.-F."/>
            <person name="Hugenholtz P."/>
            <person name="Woyke T."/>
            <person name="Wu D."/>
            <person name="Spring S."/>
            <person name="Schroeder M."/>
            <person name="Brambilla E."/>
            <person name="Klenk H.-P."/>
            <person name="Eisen J.A."/>
        </authorList>
    </citation>
    <scope>NUCLEOTIDE SEQUENCE [LARGE SCALE GENOMIC DNA]</scope>
    <source>
        <strain evidence="11">ATCC 49306 / DSM 6799 / DCB-1</strain>
    </source>
</reference>
<dbReference type="Proteomes" id="UP000006055">
    <property type="component" value="Chromosome"/>
</dbReference>
<feature type="active site" description="Proton donor/acceptor" evidence="7">
    <location>
        <position position="228"/>
    </location>
</feature>
<dbReference type="GO" id="GO:0071972">
    <property type="term" value="F:peptidoglycan L,D-transpeptidase activity"/>
    <property type="evidence" value="ECO:0007669"/>
    <property type="project" value="TreeGrafter"/>
</dbReference>
<dbReference type="GO" id="GO:0016740">
    <property type="term" value="F:transferase activity"/>
    <property type="evidence" value="ECO:0007669"/>
    <property type="project" value="UniProtKB-KW"/>
</dbReference>
<dbReference type="EMBL" id="CP003360">
    <property type="protein sequence ID" value="AFM26232.1"/>
    <property type="molecule type" value="Genomic_DNA"/>
</dbReference>
<evidence type="ECO:0000313" key="11">
    <source>
        <dbReference type="Proteomes" id="UP000006055"/>
    </source>
</evidence>
<dbReference type="KEGG" id="dti:Desti_3584"/>
<sequence>MREKRVLITGNMLQFLGIILSLFFLMTPAQAQMYQPDYYQQYYGSPEQEQYAQYPPGDLQYDHRGAERILRDQISRQTQSRRRSRNEAPPQQAQQQMYDNPYAQNYSEEQVQGVMGDARYMGSLIRQRNGKPFIIIDKRSFQFYLYDAGGRLLRIGPVAIGKGKTQVGHFETPVGIYPITEKVPVADWIRPDWYFIEENEPIPKRWEDRRVPGFFRYKLVFHGMKYIHYAEATGGRLTHGCLGLDWQDAEAVFHTLQKGSYCIIVDQAFLTRLARGEFPIQTAAKPTEPKQTEMAARPTEAIAARVERTPPSAESAGTEEKQPFRSLW</sequence>
<evidence type="ECO:0000256" key="2">
    <source>
        <dbReference type="ARBA" id="ARBA00005992"/>
    </source>
</evidence>
<evidence type="ECO:0000256" key="3">
    <source>
        <dbReference type="ARBA" id="ARBA00022679"/>
    </source>
</evidence>
<dbReference type="GO" id="GO:0071555">
    <property type="term" value="P:cell wall organization"/>
    <property type="evidence" value="ECO:0007669"/>
    <property type="project" value="UniProtKB-UniRule"/>
</dbReference>
<evidence type="ECO:0000259" key="9">
    <source>
        <dbReference type="PROSITE" id="PS52029"/>
    </source>
</evidence>
<keyword evidence="11" id="KW-1185">Reference proteome</keyword>
<dbReference type="CDD" id="cd16913">
    <property type="entry name" value="YkuD_like"/>
    <property type="match status" value="1"/>
</dbReference>
<feature type="active site" description="Nucleophile" evidence="7">
    <location>
        <position position="241"/>
    </location>
</feature>
<feature type="region of interest" description="Disordered" evidence="8">
    <location>
        <begin position="306"/>
        <end position="328"/>
    </location>
</feature>
<dbReference type="Pfam" id="PF03734">
    <property type="entry name" value="YkuD"/>
    <property type="match status" value="1"/>
</dbReference>
<comment type="similarity">
    <text evidence="2">Belongs to the YkuD family.</text>
</comment>
<comment type="pathway">
    <text evidence="1 7">Cell wall biogenesis; peptidoglycan biosynthesis.</text>
</comment>
<organism evidence="10 11">
    <name type="scientific">Desulfomonile tiedjei (strain ATCC 49306 / DSM 6799 / DCB-1)</name>
    <dbReference type="NCBI Taxonomy" id="706587"/>
    <lineage>
        <taxon>Bacteria</taxon>
        <taxon>Pseudomonadati</taxon>
        <taxon>Thermodesulfobacteriota</taxon>
        <taxon>Desulfomonilia</taxon>
        <taxon>Desulfomonilales</taxon>
        <taxon>Desulfomonilaceae</taxon>
        <taxon>Desulfomonile</taxon>
    </lineage>
</organism>
<dbReference type="Gene3D" id="2.40.440.10">
    <property type="entry name" value="L,D-transpeptidase catalytic domain-like"/>
    <property type="match status" value="1"/>
</dbReference>
<keyword evidence="6 7" id="KW-0961">Cell wall biogenesis/degradation</keyword>